<sequence length="83" mass="9080">MQTQKPTFHCEADARIARFGLPNYTGTEQFVQEHLKIKSSAPAPVEIPSESKCGSTLSIVDPDLKVTLSILVVLTRVTELISP</sequence>
<dbReference type="AlphaFoldDB" id="A0A0F5YE26"/>
<evidence type="ECO:0000313" key="2">
    <source>
        <dbReference type="Proteomes" id="UP000033607"/>
    </source>
</evidence>
<evidence type="ECO:0000313" key="1">
    <source>
        <dbReference type="EMBL" id="KKD37134.1"/>
    </source>
</evidence>
<dbReference type="Proteomes" id="UP000033607">
    <property type="component" value="Unassembled WGS sequence"/>
</dbReference>
<gene>
    <name evidence="1" type="ORF">WN50_15995</name>
</gene>
<name>A0A0F5YE26_9CYAN</name>
<reference evidence="1 2" key="1">
    <citation type="submission" date="2015-06" db="EMBL/GenBank/DDBJ databases">
        <title>Draft genome assembly of filamentous brackish cyanobacterium Limnoraphis robusta strain CS-951.</title>
        <authorList>
            <person name="Willis A."/>
            <person name="Parks M."/>
            <person name="Burford M.A."/>
        </authorList>
    </citation>
    <scope>NUCLEOTIDE SEQUENCE [LARGE SCALE GENOMIC DNA]</scope>
    <source>
        <strain evidence="1 2">CS-951</strain>
    </source>
</reference>
<accession>A0A0F5YE26</accession>
<protein>
    <submittedName>
        <fullName evidence="1">Uncharacterized protein</fullName>
    </submittedName>
</protein>
<organism evidence="1 2">
    <name type="scientific">Limnoraphis robusta CS-951</name>
    <dbReference type="NCBI Taxonomy" id="1637645"/>
    <lineage>
        <taxon>Bacteria</taxon>
        <taxon>Bacillati</taxon>
        <taxon>Cyanobacteriota</taxon>
        <taxon>Cyanophyceae</taxon>
        <taxon>Oscillatoriophycideae</taxon>
        <taxon>Oscillatoriales</taxon>
        <taxon>Sirenicapillariaceae</taxon>
        <taxon>Limnoraphis</taxon>
    </lineage>
</organism>
<dbReference type="EMBL" id="LATL02000312">
    <property type="protein sequence ID" value="KKD37134.1"/>
    <property type="molecule type" value="Genomic_DNA"/>
</dbReference>
<proteinExistence type="predicted"/>
<comment type="caution">
    <text evidence="1">The sequence shown here is derived from an EMBL/GenBank/DDBJ whole genome shotgun (WGS) entry which is preliminary data.</text>
</comment>